<sequence>MDTTWGGGMHVNMHALTWSKTHVDTRMRSLTKLGDCSRANRDIDGGGARQSFACLQELCSTSAYPTRMKTRGLSYQSAVQEEVSRKRCRGCACEKSAPARIARPPCETPPRP</sequence>
<organism evidence="1 2">
    <name type="scientific">Iphiclides podalirius</name>
    <name type="common">scarce swallowtail</name>
    <dbReference type="NCBI Taxonomy" id="110791"/>
    <lineage>
        <taxon>Eukaryota</taxon>
        <taxon>Metazoa</taxon>
        <taxon>Ecdysozoa</taxon>
        <taxon>Arthropoda</taxon>
        <taxon>Hexapoda</taxon>
        <taxon>Insecta</taxon>
        <taxon>Pterygota</taxon>
        <taxon>Neoptera</taxon>
        <taxon>Endopterygota</taxon>
        <taxon>Lepidoptera</taxon>
        <taxon>Glossata</taxon>
        <taxon>Ditrysia</taxon>
        <taxon>Papilionoidea</taxon>
        <taxon>Papilionidae</taxon>
        <taxon>Papilioninae</taxon>
        <taxon>Iphiclides</taxon>
    </lineage>
</organism>
<evidence type="ECO:0000313" key="2">
    <source>
        <dbReference type="Proteomes" id="UP000837857"/>
    </source>
</evidence>
<feature type="non-terminal residue" evidence="1">
    <location>
        <position position="1"/>
    </location>
</feature>
<evidence type="ECO:0000313" key="1">
    <source>
        <dbReference type="EMBL" id="CAH2062563.1"/>
    </source>
</evidence>
<protein>
    <submittedName>
        <fullName evidence="1">Uncharacterized protein</fullName>
    </submittedName>
</protein>
<dbReference type="EMBL" id="OW152841">
    <property type="protein sequence ID" value="CAH2062563.1"/>
    <property type="molecule type" value="Genomic_DNA"/>
</dbReference>
<reference evidence="1" key="1">
    <citation type="submission" date="2022-03" db="EMBL/GenBank/DDBJ databases">
        <authorList>
            <person name="Martin H S."/>
        </authorList>
    </citation>
    <scope>NUCLEOTIDE SEQUENCE</scope>
</reference>
<proteinExistence type="predicted"/>
<dbReference type="Proteomes" id="UP000837857">
    <property type="component" value="Chromosome 29"/>
</dbReference>
<keyword evidence="2" id="KW-1185">Reference proteome</keyword>
<name>A0ABN8ISE6_9NEOP</name>
<accession>A0ABN8ISE6</accession>
<gene>
    <name evidence="1" type="ORF">IPOD504_LOCUS12089</name>
</gene>